<dbReference type="eggNOG" id="KOG0470">
    <property type="taxonomic scope" value="Eukaryota"/>
</dbReference>
<dbReference type="AlphaFoldDB" id="W9RKU1"/>
<proteinExistence type="inferred from homology"/>
<evidence type="ECO:0000256" key="2">
    <source>
        <dbReference type="SAM" id="MobiDB-lite"/>
    </source>
</evidence>
<feature type="domain" description="Pullulanase N2" evidence="4">
    <location>
        <begin position="90"/>
        <end position="203"/>
    </location>
</feature>
<comment type="similarity">
    <text evidence="1">Belongs to the glycosyl hydrolase 13 family.</text>
</comment>
<evidence type="ECO:0000259" key="4">
    <source>
        <dbReference type="Pfam" id="PF17967"/>
    </source>
</evidence>
<evidence type="ECO:0000256" key="1">
    <source>
        <dbReference type="ARBA" id="ARBA00008061"/>
    </source>
</evidence>
<dbReference type="InterPro" id="IPR014756">
    <property type="entry name" value="Ig_E-set"/>
</dbReference>
<feature type="region of interest" description="Disordered" evidence="2">
    <location>
        <begin position="13"/>
        <end position="37"/>
    </location>
</feature>
<dbReference type="Proteomes" id="UP000030645">
    <property type="component" value="Unassembled WGS sequence"/>
</dbReference>
<evidence type="ECO:0000313" key="5">
    <source>
        <dbReference type="EMBL" id="EXB96160.1"/>
    </source>
</evidence>
<keyword evidence="6" id="KW-1185">Reference proteome</keyword>
<dbReference type="GO" id="GO:0004553">
    <property type="term" value="F:hydrolase activity, hydrolyzing O-glycosyl compounds"/>
    <property type="evidence" value="ECO:0007669"/>
    <property type="project" value="InterPro"/>
</dbReference>
<dbReference type="Gene3D" id="3.20.20.80">
    <property type="entry name" value="Glycosidases"/>
    <property type="match status" value="1"/>
</dbReference>
<name>W9RKU1_9ROSA</name>
<sequence length="396" mass="43819">MPLLRSSHLLHSHFPTAPTTNRYFPPPGPTTNRLSLPSPQRRRLFTSTAQNPFLSLPFHAKPLLRCFSASSMSASTASPSTSQDCSLLYSRAYWVSESIIAWNVDVGNGSCFLFASKTADLSLTENDGVQGQDLKVKLEEDGYNLPENVIAKFPHIHNYRAYRVPPHLDVKQLLKCQLAVAAFDSDGKCSNATGLQLPGVLDELFSYSGPLGAVYSSEAISLFLWAPTAQAVQALIYKDPSGESSLEILQLEETNGVWSKKGPKSWDGCYYIYEVSVYHPSALKIVKCYANDPYARGLSADGGRTLFVDIASDILKPEGWDKLAYEKPNLLSFSDISIYELHVRDFSATDLTVNDEFRGGYLAFTLQGQKRTRVLLRKSWLRLSGGGFAVPRRTAL</sequence>
<dbReference type="Gene3D" id="2.60.40.10">
    <property type="entry name" value="Immunoglobulins"/>
    <property type="match status" value="1"/>
</dbReference>
<dbReference type="Gene3D" id="2.60.40.1130">
    <property type="entry name" value="Rab geranylgeranyltransferase alpha-subunit, insert domain"/>
    <property type="match status" value="1"/>
</dbReference>
<dbReference type="InterPro" id="IPR040671">
    <property type="entry name" value="Pullulanase_N2"/>
</dbReference>
<dbReference type="InterPro" id="IPR004193">
    <property type="entry name" value="Glyco_hydro_13_N"/>
</dbReference>
<dbReference type="SUPFAM" id="SSF81296">
    <property type="entry name" value="E set domains"/>
    <property type="match status" value="2"/>
</dbReference>
<evidence type="ECO:0000259" key="3">
    <source>
        <dbReference type="Pfam" id="PF02922"/>
    </source>
</evidence>
<dbReference type="CDD" id="cd02860">
    <property type="entry name" value="E_set_Pullulanase"/>
    <property type="match status" value="1"/>
</dbReference>
<dbReference type="STRING" id="981085.W9RKU1"/>
<protein>
    <submittedName>
        <fullName evidence="5">Pullulanase 1</fullName>
    </submittedName>
</protein>
<dbReference type="GO" id="GO:0005975">
    <property type="term" value="P:carbohydrate metabolic process"/>
    <property type="evidence" value="ECO:0007669"/>
    <property type="project" value="InterPro"/>
</dbReference>
<reference evidence="6" key="1">
    <citation type="submission" date="2013-01" db="EMBL/GenBank/DDBJ databases">
        <title>Draft Genome Sequence of a Mulberry Tree, Morus notabilis C.K. Schneid.</title>
        <authorList>
            <person name="He N."/>
            <person name="Zhao S."/>
        </authorList>
    </citation>
    <scope>NUCLEOTIDE SEQUENCE</scope>
</reference>
<dbReference type="PANTHER" id="PTHR43002">
    <property type="entry name" value="GLYCOGEN DEBRANCHING ENZYME"/>
    <property type="match status" value="1"/>
</dbReference>
<gene>
    <name evidence="5" type="ORF">L484_017008</name>
</gene>
<dbReference type="InterPro" id="IPR013783">
    <property type="entry name" value="Ig-like_fold"/>
</dbReference>
<dbReference type="InterPro" id="IPR017853">
    <property type="entry name" value="GH"/>
</dbReference>
<accession>W9RKU1</accession>
<dbReference type="Pfam" id="PF17967">
    <property type="entry name" value="Pullulanase_N2"/>
    <property type="match status" value="1"/>
</dbReference>
<organism evidence="5 6">
    <name type="scientific">Morus notabilis</name>
    <dbReference type="NCBI Taxonomy" id="981085"/>
    <lineage>
        <taxon>Eukaryota</taxon>
        <taxon>Viridiplantae</taxon>
        <taxon>Streptophyta</taxon>
        <taxon>Embryophyta</taxon>
        <taxon>Tracheophyta</taxon>
        <taxon>Spermatophyta</taxon>
        <taxon>Magnoliopsida</taxon>
        <taxon>eudicotyledons</taxon>
        <taxon>Gunneridae</taxon>
        <taxon>Pentapetalae</taxon>
        <taxon>rosids</taxon>
        <taxon>fabids</taxon>
        <taxon>Rosales</taxon>
        <taxon>Moraceae</taxon>
        <taxon>Moreae</taxon>
        <taxon>Morus</taxon>
    </lineage>
</organism>
<dbReference type="EMBL" id="KE345237">
    <property type="protein sequence ID" value="EXB96160.1"/>
    <property type="molecule type" value="Genomic_DNA"/>
</dbReference>
<evidence type="ECO:0000313" key="6">
    <source>
        <dbReference type="Proteomes" id="UP000030645"/>
    </source>
</evidence>
<dbReference type="Pfam" id="PF02922">
    <property type="entry name" value="CBM_48"/>
    <property type="match status" value="1"/>
</dbReference>
<feature type="domain" description="Glycoside hydrolase family 13 N-terminal" evidence="3">
    <location>
        <begin position="210"/>
        <end position="295"/>
    </location>
</feature>
<dbReference type="SUPFAM" id="SSF51445">
    <property type="entry name" value="(Trans)glycosidases"/>
    <property type="match status" value="1"/>
</dbReference>